<comment type="caution">
    <text evidence="21">The sequence shown here is derived from an EMBL/GenBank/DDBJ whole genome shotgun (WGS) entry which is preliminary data.</text>
</comment>
<dbReference type="SUPFAM" id="SSF46548">
    <property type="entry name" value="alpha-helical ferredoxin"/>
    <property type="match status" value="1"/>
</dbReference>
<keyword evidence="7" id="KW-0288">FMN</keyword>
<dbReference type="InterPro" id="IPR036485">
    <property type="entry name" value="Glu_synth_asu_C_sf"/>
</dbReference>
<keyword evidence="14" id="KW-0314">Glutamate biosynthesis</keyword>
<dbReference type="Pfam" id="PF07992">
    <property type="entry name" value="Pyr_redox_2"/>
    <property type="match status" value="2"/>
</dbReference>
<comment type="similarity">
    <text evidence="4">Belongs to the glutamate synthase family.</text>
</comment>
<dbReference type="Gene3D" id="3.50.50.60">
    <property type="entry name" value="FAD/NAD(P)-binding domain"/>
    <property type="match status" value="1"/>
</dbReference>
<organism evidence="21 22">
    <name type="scientific">Vitis vinifera</name>
    <name type="common">Grape</name>
    <dbReference type="NCBI Taxonomy" id="29760"/>
    <lineage>
        <taxon>Eukaryota</taxon>
        <taxon>Viridiplantae</taxon>
        <taxon>Streptophyta</taxon>
        <taxon>Embryophyta</taxon>
        <taxon>Tracheophyta</taxon>
        <taxon>Spermatophyta</taxon>
        <taxon>Magnoliopsida</taxon>
        <taxon>eudicotyledons</taxon>
        <taxon>Gunneridae</taxon>
        <taxon>Pentapetalae</taxon>
        <taxon>rosids</taxon>
        <taxon>Vitales</taxon>
        <taxon>Vitaceae</taxon>
        <taxon>Viteae</taxon>
        <taxon>Vitis</taxon>
    </lineage>
</organism>
<dbReference type="InterPro" id="IPR009051">
    <property type="entry name" value="Helical_ferredxn"/>
</dbReference>
<dbReference type="SUPFAM" id="SSF51905">
    <property type="entry name" value="FAD/NAD(P)-binding domain"/>
    <property type="match status" value="1"/>
</dbReference>
<evidence type="ECO:0000256" key="13">
    <source>
        <dbReference type="ARBA" id="ARBA00023014"/>
    </source>
</evidence>
<keyword evidence="11" id="KW-0560">Oxidoreductase</keyword>
<dbReference type="CDD" id="cd00982">
    <property type="entry name" value="gltB_C"/>
    <property type="match status" value="1"/>
</dbReference>
<evidence type="ECO:0000256" key="9">
    <source>
        <dbReference type="ARBA" id="ARBA00022827"/>
    </source>
</evidence>
<keyword evidence="5" id="KW-0028">Amino-acid biosynthesis</keyword>
<dbReference type="FunFam" id="2.160.20.60:FF:000001">
    <property type="entry name" value="Glutamate synthase, large subunit"/>
    <property type="match status" value="1"/>
</dbReference>
<keyword evidence="12" id="KW-0408">Iron</keyword>
<evidence type="ECO:0000256" key="2">
    <source>
        <dbReference type="ARBA" id="ARBA00001927"/>
    </source>
</evidence>
<feature type="compositionally biased region" description="Acidic residues" evidence="17">
    <location>
        <begin position="238"/>
        <end position="247"/>
    </location>
</feature>
<evidence type="ECO:0000256" key="1">
    <source>
        <dbReference type="ARBA" id="ARBA00001917"/>
    </source>
</evidence>
<evidence type="ECO:0000256" key="4">
    <source>
        <dbReference type="ARBA" id="ARBA00009716"/>
    </source>
</evidence>
<dbReference type="GO" id="GO:0046872">
    <property type="term" value="F:metal ion binding"/>
    <property type="evidence" value="ECO:0007669"/>
    <property type="project" value="UniProtKB-KW"/>
</dbReference>
<evidence type="ECO:0000256" key="16">
    <source>
        <dbReference type="ARBA" id="ARBA00029440"/>
    </source>
</evidence>
<feature type="domain" description="FAD/NAD(P)-binding" evidence="19">
    <location>
        <begin position="712"/>
        <end position="789"/>
    </location>
</feature>
<dbReference type="InterPro" id="IPR051394">
    <property type="entry name" value="Glutamate_Synthase"/>
</dbReference>
<keyword evidence="15" id="KW-0003">3Fe-4S</keyword>
<keyword evidence="13" id="KW-0411">Iron-sulfur</keyword>
<evidence type="ECO:0000256" key="7">
    <source>
        <dbReference type="ARBA" id="ARBA00022643"/>
    </source>
</evidence>
<comment type="cofactor">
    <cofactor evidence="3">
        <name>FAD</name>
        <dbReference type="ChEBI" id="CHEBI:57692"/>
    </cofactor>
</comment>
<proteinExistence type="inferred from homology"/>
<evidence type="ECO:0000256" key="8">
    <source>
        <dbReference type="ARBA" id="ARBA00022723"/>
    </source>
</evidence>
<comment type="pathway">
    <text evidence="16">Amino-acid biosynthesis.</text>
</comment>
<dbReference type="PANTHER" id="PTHR43100:SF1">
    <property type="entry name" value="GLUTAMATE SYNTHASE [NADPH] SMALL CHAIN"/>
    <property type="match status" value="1"/>
</dbReference>
<dbReference type="PANTHER" id="PTHR43100">
    <property type="entry name" value="GLUTAMATE SYNTHASE [NADPH] SMALL CHAIN"/>
    <property type="match status" value="1"/>
</dbReference>
<evidence type="ECO:0000256" key="3">
    <source>
        <dbReference type="ARBA" id="ARBA00001974"/>
    </source>
</evidence>
<evidence type="ECO:0000256" key="10">
    <source>
        <dbReference type="ARBA" id="ARBA00022962"/>
    </source>
</evidence>
<dbReference type="GO" id="GO:0016639">
    <property type="term" value="F:oxidoreductase activity, acting on the CH-NH2 group of donors, NAD or NADP as acceptor"/>
    <property type="evidence" value="ECO:0007669"/>
    <property type="project" value="InterPro"/>
</dbReference>
<keyword evidence="8" id="KW-0479">Metal-binding</keyword>
<feature type="domain" description="Dihydroprymidine dehydrogenase" evidence="20">
    <location>
        <begin position="314"/>
        <end position="424"/>
    </location>
</feature>
<dbReference type="Gene3D" id="2.160.20.60">
    <property type="entry name" value="Glutamate synthase, alpha subunit, C-terminal domain"/>
    <property type="match status" value="1"/>
</dbReference>
<evidence type="ECO:0000313" key="22">
    <source>
        <dbReference type="Proteomes" id="UP000288805"/>
    </source>
</evidence>
<evidence type="ECO:0000259" key="18">
    <source>
        <dbReference type="Pfam" id="PF01493"/>
    </source>
</evidence>
<dbReference type="FunFam" id="3.50.50.60:FF:000022">
    <property type="entry name" value="Glutamate synthase [NADH], amyloplastic"/>
    <property type="match status" value="1"/>
</dbReference>
<dbReference type="FunFam" id="1.10.1060.10:FF:000009">
    <property type="entry name" value="Glutamate synthase 1 [NADH] chloroplastic"/>
    <property type="match status" value="1"/>
</dbReference>
<keyword evidence="6" id="KW-0285">Flavoprotein</keyword>
<feature type="region of interest" description="Disordered" evidence="17">
    <location>
        <begin position="229"/>
        <end position="248"/>
    </location>
</feature>
<comment type="cofactor">
    <cofactor evidence="2">
        <name>[3Fe-4S] cluster</name>
        <dbReference type="ChEBI" id="CHEBI:21137"/>
    </cofactor>
</comment>
<evidence type="ECO:0000313" key="21">
    <source>
        <dbReference type="EMBL" id="RVW33860.1"/>
    </source>
</evidence>
<protein>
    <submittedName>
        <fullName evidence="21">Glutamate synthase [NADH], amyloplastic</fullName>
    </submittedName>
</protein>
<evidence type="ECO:0000256" key="11">
    <source>
        <dbReference type="ARBA" id="ARBA00023002"/>
    </source>
</evidence>
<dbReference type="NCBIfam" id="TIGR01317">
    <property type="entry name" value="GOGAT_sm_gam"/>
    <property type="match status" value="1"/>
</dbReference>
<comment type="cofactor">
    <cofactor evidence="1">
        <name>FMN</name>
        <dbReference type="ChEBI" id="CHEBI:58210"/>
    </cofactor>
</comment>
<dbReference type="InterPro" id="IPR006005">
    <property type="entry name" value="Glut_synth_ssu1"/>
</dbReference>
<dbReference type="EMBL" id="QGNW01001663">
    <property type="protein sequence ID" value="RVW33860.1"/>
    <property type="molecule type" value="Genomic_DNA"/>
</dbReference>
<dbReference type="Pfam" id="PF14691">
    <property type="entry name" value="Fer4_20"/>
    <property type="match status" value="1"/>
</dbReference>
<accession>A0A438DEI3</accession>
<evidence type="ECO:0000256" key="12">
    <source>
        <dbReference type="ARBA" id="ARBA00023004"/>
    </source>
</evidence>
<keyword evidence="10" id="KW-0315">Glutamine amidotransferase</keyword>
<dbReference type="AlphaFoldDB" id="A0A438DEI3"/>
<evidence type="ECO:0000256" key="17">
    <source>
        <dbReference type="SAM" id="MobiDB-lite"/>
    </source>
</evidence>
<name>A0A438DEI3_VITVI</name>
<keyword evidence="9" id="KW-0274">FAD</keyword>
<dbReference type="Pfam" id="PF01493">
    <property type="entry name" value="GXGXG"/>
    <property type="match status" value="1"/>
</dbReference>
<feature type="domain" description="FAD/NAD(P)-binding" evidence="19">
    <location>
        <begin position="438"/>
        <end position="614"/>
    </location>
</feature>
<reference evidence="21 22" key="1">
    <citation type="journal article" date="2018" name="PLoS Genet.">
        <title>Population sequencing reveals clonal diversity and ancestral inbreeding in the grapevine cultivar Chardonnay.</title>
        <authorList>
            <person name="Roach M.J."/>
            <person name="Johnson D.L."/>
            <person name="Bohlmann J."/>
            <person name="van Vuuren H.J."/>
            <person name="Jones S.J."/>
            <person name="Pretorius I.S."/>
            <person name="Schmidt S.A."/>
            <person name="Borneman A.R."/>
        </authorList>
    </citation>
    <scope>NUCLEOTIDE SEQUENCE [LARGE SCALE GENOMIC DNA]</scope>
    <source>
        <strain evidence="22">cv. Chardonnay</strain>
        <tissue evidence="21">Leaf</tissue>
    </source>
</reference>
<evidence type="ECO:0000256" key="6">
    <source>
        <dbReference type="ARBA" id="ARBA00022630"/>
    </source>
</evidence>
<gene>
    <name evidence="21" type="primary">GLSN_3</name>
    <name evidence="21" type="ORF">CK203_089104</name>
</gene>
<evidence type="ECO:0000256" key="5">
    <source>
        <dbReference type="ARBA" id="ARBA00022605"/>
    </source>
</evidence>
<dbReference type="InterPro" id="IPR028261">
    <property type="entry name" value="DPD_II"/>
</dbReference>
<dbReference type="FunFam" id="3.40.50.720:FF:000113">
    <property type="entry name" value="Glutamate synthase [NADH], amyloplastic"/>
    <property type="match status" value="1"/>
</dbReference>
<dbReference type="Gene3D" id="1.10.1060.10">
    <property type="entry name" value="Alpha-helical ferredoxin"/>
    <property type="match status" value="1"/>
</dbReference>
<evidence type="ECO:0000259" key="20">
    <source>
        <dbReference type="Pfam" id="PF14691"/>
    </source>
</evidence>
<dbReference type="GO" id="GO:0006537">
    <property type="term" value="P:glutamate biosynthetic process"/>
    <property type="evidence" value="ECO:0007669"/>
    <property type="project" value="UniProtKB-KW"/>
</dbReference>
<sequence length="829" mass="91552">MLSHEVTKRYHSAGLPAETIHIKLSGSAGQSLGAFLCPGIMLELEGDSNDYVGKGLSGGKIVVYPPRQSKFDPKENIVIGNVALYGATSGEAYFNGMAAERFCVRNSGARAVVEGVGDHGCEYMTGGTVVVLGKTGRNFAAGMSGGIAYVFDVDEKFSSRCNPELVDLDKVEKEEDIMTLRMMIQQHQRHTNSQLAKEILADFDNLLPKFIKVFPRDYKRVIESMKQEEASKKALEQDTQEAEDQDEKELMEKDAFEELKKLAAASLNGKNSQKVEEAEPDKRPTRVANAVKHRGFIAYKREGISYRDPNSRMNDWKEVMVETKPGPLLKTQSARCMDCGTPFCHQENSGCPLGNKIPEFNELVHQNRWREALDRLLETNNFPEFTGRVCPAPCEGSCVLGIIENPVSIKSIECSIIDKAFEEGWMVPRPPPKRTGKRVAIVGSGPAGLAAADQLNRMGHFVTVFERADRIGGLMMYGVPNMKADKVDVVQRRVNLMAEEGVNFVVNASVGTDPSYSLDRLREENDAIVLAVGATKPRDLPVPGRELSGIHFAMKFLHANTKSLLDSNLEDGNYISAKGKKVVVIGGGDTGTDCIGTSIRHGCSSVVNLELLPQPPQTRAPGNPWPQVQLITLSLSLSLSLFTCFILLTSGLQWPRIFRVDYGHQEAAAKFGKDPRSYEVLTKRFIGDENGVLKGLEVIRVQWEKDASGKFQFKEVEGSQEVIEADLVLLAMGFLGPEVTVAEKLGLERDNRSNLKADYGRFATSVEGVFAAGDCRRGQSLVVWAISEGRQAASQVDKFLMREDEHLTNNWQDDNIKRQQKSIKHTVMT</sequence>
<dbReference type="Proteomes" id="UP000288805">
    <property type="component" value="Unassembled WGS sequence"/>
</dbReference>
<dbReference type="InterPro" id="IPR023753">
    <property type="entry name" value="FAD/NAD-binding_dom"/>
</dbReference>
<evidence type="ECO:0000256" key="15">
    <source>
        <dbReference type="ARBA" id="ARBA00023291"/>
    </source>
</evidence>
<dbReference type="InterPro" id="IPR036188">
    <property type="entry name" value="FAD/NAD-bd_sf"/>
</dbReference>
<dbReference type="InterPro" id="IPR002489">
    <property type="entry name" value="Glu_synth_asu_C"/>
</dbReference>
<dbReference type="Gene3D" id="3.40.50.720">
    <property type="entry name" value="NAD(P)-binding Rossmann-like Domain"/>
    <property type="match status" value="1"/>
</dbReference>
<dbReference type="SUPFAM" id="SSF69336">
    <property type="entry name" value="Alpha subunit of glutamate synthase, C-terminal domain"/>
    <property type="match status" value="1"/>
</dbReference>
<dbReference type="GO" id="GO:0051538">
    <property type="term" value="F:3 iron, 4 sulfur cluster binding"/>
    <property type="evidence" value="ECO:0007669"/>
    <property type="project" value="UniProtKB-KW"/>
</dbReference>
<feature type="domain" description="Glutamate synthase alpha subunit C-terminal" evidence="18">
    <location>
        <begin position="1"/>
        <end position="176"/>
    </location>
</feature>
<evidence type="ECO:0000259" key="19">
    <source>
        <dbReference type="Pfam" id="PF07992"/>
    </source>
</evidence>
<dbReference type="PRINTS" id="PR00419">
    <property type="entry name" value="ADXRDTASE"/>
</dbReference>
<evidence type="ECO:0000256" key="14">
    <source>
        <dbReference type="ARBA" id="ARBA00023164"/>
    </source>
</evidence>